<dbReference type="PANTHER" id="PTHR24216:SF65">
    <property type="entry name" value="PAXILLIN-LIKE PROTEIN 1"/>
    <property type="match status" value="1"/>
</dbReference>
<evidence type="ECO:0000313" key="4">
    <source>
        <dbReference type="Proteomes" id="UP000183940"/>
    </source>
</evidence>
<feature type="domain" description="Filamentous haemagglutinin FhaB/tRNA nuclease CdiA-like TPS" evidence="2">
    <location>
        <begin position="40"/>
        <end position="154"/>
    </location>
</feature>
<gene>
    <name evidence="3" type="ORF">BI308_20160</name>
</gene>
<proteinExistence type="predicted"/>
<reference evidence="3" key="1">
    <citation type="submission" date="2016-10" db="EMBL/GenBank/DDBJ databases">
        <title>CRISPR-Cas defence system in Roseofilum reptotaenium: evidence of a bacteriophage-cyanobacterium arms race in the coral black band disease.</title>
        <authorList>
            <person name="Buerger P."/>
            <person name="Wood-Charlson E.M."/>
            <person name="Weynberg K.D."/>
            <person name="Willis B."/>
            <person name="Van Oppen M.J."/>
        </authorList>
    </citation>
    <scope>NUCLEOTIDE SEQUENCE [LARGE SCALE GENOMIC DNA]</scope>
    <source>
        <strain evidence="3">AO1-A</strain>
    </source>
</reference>
<organism evidence="3 4">
    <name type="scientific">Roseofilum reptotaenium AO1-A</name>
    <dbReference type="NCBI Taxonomy" id="1925591"/>
    <lineage>
        <taxon>Bacteria</taxon>
        <taxon>Bacillati</taxon>
        <taxon>Cyanobacteriota</taxon>
        <taxon>Cyanophyceae</taxon>
        <taxon>Desertifilales</taxon>
        <taxon>Desertifilaceae</taxon>
        <taxon>Roseofilum</taxon>
    </lineage>
</organism>
<feature type="region of interest" description="Disordered" evidence="1">
    <location>
        <begin position="769"/>
        <end position="954"/>
    </location>
</feature>
<sequence length="1481" mass="156343">MAAFLPRLSSGSTLLVLSLCPWLSVFGSVKGAAQPAPIIAAPDGTRTQVQAIGNQYQITGGQVSSDGANLFHSFTQFGLSPGQIANFLANPNLQNILGRINGGDPSIINGLLQVSGGNPNLYLVNPAGIVFGPNASLNVPAAFHASTATALGFDGLNGETNWFQVLGSNDYNALIGQPTTFEFQTANPGVIVNLGNLEVAAGESLTLMGGTALNAGTLTAPGGNLTVTAIPGAQRVRISQPGHLLSLDLPLNPNSNPFIAPNLATLLSTSGIDHASELHINQQGQVILTGSGMIVPEIPGVAIASGTLDISTSNPNSLPSTLNIFGQHVGLINAHLNASSPSQGGTIHIGGGFQGRGDQPNATHTLIDSQTLIQSNSTNQGNGGEIIIWSDEVTQFYGTVEATGGPIWGNGRFVEISGGDTLVFQGNVDLGAVNGEQGTLLLDPKNITISNNPSQPNDIEPELPVIQFDLLPNEDITINAGVLEQQNGNIELQATNDITIASGVSLNFVKGGSITFIADADTDNQGSFIMDSSATLTAPGREINISGASISIGNLNTSNNQPGGNISLTASSGNITTGNLDAHSNQGGGNISLTASGGNITTGTVNTFTKIGNGGTIELSTSQGNITTGELNSRVSQGGGNGGEIQLTIAESGNITTSGLNISSTQNGKSGNIIFETQQGDITVDGVTDASTHNGDAGNIIFETQQGNITVNDLTVSRTQNGKSGNITFETQQGNITARDVNSSTQNGDAGDITLRIISGNGAIAHGSLDASAKNGTPGSVIVEPIPTPNPTPSPTPSPSPIPTPNPTPSPTPNPSPIPTPNPTPSPTPNPSPVPTPNPTPSPTPNPSPVPTPNPTPSPTPSPSPSPIPLPLPIPNPIPTPEPSPIPAPTPEPSQTPNPTPTSTSSDQGSSEDNSNADTLSPKSQTPTPSNTVETNPSESIESETQNTSSLEDSEVEIGEVFDFTAGFELSKFPSPPEVEIGTFLNLDPNISQLNPVLHSPTVHSVETSEISSLSLQNQIDGSVNKPISYASADQESDEKKEEARVINLGNLMSPQEFNVVIQEREKQLSDEYVNYFNLDLQGVQYHAVRESQEILEHMEQHTGVRSAIVYVGFYVPEVINAQNKTEITEKTEPEAQYLELMMITPEGKPFRKIIAGATEEQVLKKVRELTLEITNPRRRYTTSYLSSSEQLYDWIIRPLEEELNRQQIENLGFVLTTGLRSLPMAALYDGNQFLIEQYSVAIMPNLTLTNTDFSKFEDTQVLAMGASEFTELAPLPAVPIEINTIVNTWRGNEFLNQGFTLNNLIDSREQQKYSIVHLATHGEFRPGSPENSYIQLWDSQLKLNQLDQLNLKNPLVELLVLSACRTALGNPDAELGFTGLAVQAGVKTALGSLWYVSDEGTLGLMSEFYAHLKHSGIKAQALQKSQQEMIQGLVKIKEGQLIVPSLEQPIPLPDSLKNMDNEVLSHPYFWSGFTLVGSPW</sequence>
<dbReference type="InterPro" id="IPR008638">
    <property type="entry name" value="FhaB/CdiA-like_TPS"/>
</dbReference>
<dbReference type="NCBIfam" id="TIGR01901">
    <property type="entry name" value="adhes_NPXG"/>
    <property type="match status" value="1"/>
</dbReference>
<dbReference type="Gene3D" id="2.160.20.10">
    <property type="entry name" value="Single-stranded right-handed beta-helix, Pectin lyase-like"/>
    <property type="match status" value="1"/>
</dbReference>
<evidence type="ECO:0000259" key="2">
    <source>
        <dbReference type="SMART" id="SM00912"/>
    </source>
</evidence>
<dbReference type="SMART" id="SM00912">
    <property type="entry name" value="Haemagg_act"/>
    <property type="match status" value="1"/>
</dbReference>
<dbReference type="Pfam" id="PF12770">
    <property type="entry name" value="CHAT"/>
    <property type="match status" value="1"/>
</dbReference>
<dbReference type="InterPro" id="IPR011050">
    <property type="entry name" value="Pectin_lyase_fold/virulence"/>
</dbReference>
<dbReference type="InterPro" id="IPR024983">
    <property type="entry name" value="CHAT_dom"/>
</dbReference>
<dbReference type="Proteomes" id="UP000183940">
    <property type="component" value="Unassembled WGS sequence"/>
</dbReference>
<keyword evidence="4" id="KW-1185">Reference proteome</keyword>
<dbReference type="EMBL" id="MLAW01000045">
    <property type="protein sequence ID" value="OJJ21916.1"/>
    <property type="molecule type" value="Genomic_DNA"/>
</dbReference>
<feature type="compositionally biased region" description="Polar residues" evidence="1">
    <location>
        <begin position="907"/>
        <end position="951"/>
    </location>
</feature>
<feature type="compositionally biased region" description="Pro residues" evidence="1">
    <location>
        <begin position="786"/>
        <end position="900"/>
    </location>
</feature>
<name>A0A1L9QM77_9CYAN</name>
<dbReference type="InterPro" id="IPR012334">
    <property type="entry name" value="Pectin_lyas_fold"/>
</dbReference>
<protein>
    <recommendedName>
        <fullName evidence="2">Filamentous haemagglutinin FhaB/tRNA nuclease CdiA-like TPS domain-containing protein</fullName>
    </recommendedName>
</protein>
<dbReference type="SUPFAM" id="SSF51126">
    <property type="entry name" value="Pectin lyase-like"/>
    <property type="match status" value="1"/>
</dbReference>
<dbReference type="Pfam" id="PF05860">
    <property type="entry name" value="TPS"/>
    <property type="match status" value="1"/>
</dbReference>
<evidence type="ECO:0000313" key="3">
    <source>
        <dbReference type="EMBL" id="OJJ21916.1"/>
    </source>
</evidence>
<dbReference type="PANTHER" id="PTHR24216">
    <property type="entry name" value="PAXILLIN-RELATED"/>
    <property type="match status" value="1"/>
</dbReference>
<evidence type="ECO:0000256" key="1">
    <source>
        <dbReference type="SAM" id="MobiDB-lite"/>
    </source>
</evidence>
<comment type="caution">
    <text evidence="3">The sequence shown here is derived from an EMBL/GenBank/DDBJ whole genome shotgun (WGS) entry which is preliminary data.</text>
</comment>
<dbReference type="STRING" id="1925591.BI308_20160"/>
<accession>A0A1L9QM77</accession>